<dbReference type="InterPro" id="IPR024163">
    <property type="entry name" value="Aerotolerance_reg_N"/>
</dbReference>
<dbReference type="InterPro" id="IPR029062">
    <property type="entry name" value="Class_I_gatase-like"/>
</dbReference>
<organism evidence="4">
    <name type="scientific">Alsobacter sp. KACC 23698</name>
    <dbReference type="NCBI Taxonomy" id="3149229"/>
    <lineage>
        <taxon>Bacteria</taxon>
        <taxon>Pseudomonadati</taxon>
        <taxon>Pseudomonadota</taxon>
        <taxon>Alphaproteobacteria</taxon>
        <taxon>Hyphomicrobiales</taxon>
        <taxon>Alsobacteraceae</taxon>
        <taxon>Alsobacter</taxon>
    </lineage>
</organism>
<dbReference type="PANTHER" id="PTHR37464">
    <property type="entry name" value="BLL2463 PROTEIN"/>
    <property type="match status" value="1"/>
</dbReference>
<dbReference type="Pfam" id="PF13709">
    <property type="entry name" value="DUF4159"/>
    <property type="match status" value="1"/>
</dbReference>
<evidence type="ECO:0000256" key="1">
    <source>
        <dbReference type="SAM" id="Phobius"/>
    </source>
</evidence>
<dbReference type="Gene3D" id="3.40.50.12140">
    <property type="entry name" value="Domain of unknown function DUF4159"/>
    <property type="match status" value="1"/>
</dbReference>
<keyword evidence="1" id="KW-0472">Membrane</keyword>
<dbReference type="EMBL" id="CP157484">
    <property type="protein sequence ID" value="XBO37674.1"/>
    <property type="molecule type" value="Genomic_DNA"/>
</dbReference>
<feature type="transmembrane region" description="Helical" evidence="1">
    <location>
        <begin position="61"/>
        <end position="83"/>
    </location>
</feature>
<dbReference type="InterPro" id="IPR025297">
    <property type="entry name" value="DUF4159"/>
</dbReference>
<reference evidence="4" key="1">
    <citation type="submission" date="2024-05" db="EMBL/GenBank/DDBJ databases">
        <authorList>
            <person name="Kim S."/>
            <person name="Heo J."/>
            <person name="Choi H."/>
            <person name="Choi Y."/>
            <person name="Kwon S.-W."/>
            <person name="Kim Y."/>
        </authorList>
    </citation>
    <scope>NUCLEOTIDE SEQUENCE</scope>
    <source>
        <strain evidence="4">KACC 23698</strain>
    </source>
</reference>
<proteinExistence type="predicted"/>
<evidence type="ECO:0000259" key="2">
    <source>
        <dbReference type="Pfam" id="PF07584"/>
    </source>
</evidence>
<sequence>MFESLSLGFTAPAVLLALTALPALWLLLRVTPPQPRRIDFPPLRLILDLIPQQESPARTPWWLLLLRLVVAGLVIVAMAGPVWNALKQAIGRSGPILVLMDSGWAAAPDWRERVNAAEDVIRGAARDNRGVAILATGEPLADVRLGDAGAALDRVRALKPAPHGPDRSAVLAPLGRFLEREPKAELVWIADGLALGEQAAFRDAFKAAVGDRSLTIVAGPAARPLALAGVENAAAGMTVRVLRAEPNGRDAGVVRALDRRGLPLGEAAFAFGGGETETRASIALPVDLRNEIARLDVADERTAGAVALVDESSRRRRIGVVSGATVDTAQPLLSPTYYVTRALGPYADVREPRMGPNEAINTLLDEKVSMLVLADIGALPPDIRQRLGKFVDDGGLLLRFAGSRLAAATGDELSPVRLRRGGRALGGALSWESPRTLAPFDRASPFFGLTPPADVGVTRQLLAEPDADLSRKTWAALADGTPIITAERRGQGLIALVHVTADTTWSNLPLSGLFVDMLRRVAALAGTSEAQAQSAANGAPVAAAPLRTLDGFGTFQPPPATARPIALTGALTASLEHPPGFYGSPDTPVAVNALAPDAVLRPLDMAAYGATMQPLLRQPPIDLRPWLIALALIGFAADTLAVLWLSGRMAFGRARSRGAGAAASLVLALGLALAAGYAPPAYAAEPRPPVSPRELDAALATRFAYVLTGDAAVDEISRAGLTGLSSFLSARTALSPADPASVDPGRDELSVYPVIYWPIVAGRPAPGEAAVRKLDDFMKGGGTVIFDTRDAGTSRPGGPPTPETLALRQILAGIAVPQLEPVPRDHVVTKAFYLIESFPGRYADGQTWIEALPREGPDAERPARAGDGVSPIIITGNDMAAAWATGRRGEPLYPLVPGGARQRELAFRAGVNIVMYALTGNYKADQVHVPALLERLGQ</sequence>
<dbReference type="InterPro" id="IPR011933">
    <property type="entry name" value="Double_TM_dom"/>
</dbReference>
<feature type="transmembrane region" description="Helical" evidence="1">
    <location>
        <begin position="658"/>
        <end position="678"/>
    </location>
</feature>
<dbReference type="Pfam" id="PF07584">
    <property type="entry name" value="BatA"/>
    <property type="match status" value="1"/>
</dbReference>
<dbReference type="PANTHER" id="PTHR37464:SF1">
    <property type="entry name" value="BLL2463 PROTEIN"/>
    <property type="match status" value="1"/>
</dbReference>
<accession>A0AAU7JCC1</accession>
<feature type="domain" description="DUF4159" evidence="3">
    <location>
        <begin position="702"/>
        <end position="918"/>
    </location>
</feature>
<feature type="domain" description="Aerotolerance regulator N-terminal" evidence="2">
    <location>
        <begin position="8"/>
        <end position="81"/>
    </location>
</feature>
<dbReference type="CDD" id="cd03143">
    <property type="entry name" value="A4_beta-galactosidase_middle_domain"/>
    <property type="match status" value="1"/>
</dbReference>
<name>A0AAU7JCC1_9HYPH</name>
<gene>
    <name evidence="4" type="ORF">ABEG18_18370</name>
</gene>
<dbReference type="RefSeq" id="WP_406854499.1">
    <property type="nucleotide sequence ID" value="NZ_CP157484.1"/>
</dbReference>
<dbReference type="AlphaFoldDB" id="A0AAU7JCC1"/>
<feature type="transmembrane region" description="Helical" evidence="1">
    <location>
        <begin position="6"/>
        <end position="28"/>
    </location>
</feature>
<protein>
    <submittedName>
        <fullName evidence="4">DUF4159 domain-containing protein</fullName>
    </submittedName>
</protein>
<dbReference type="SUPFAM" id="SSF52317">
    <property type="entry name" value="Class I glutamine amidotransferase-like"/>
    <property type="match status" value="1"/>
</dbReference>
<dbReference type="NCBIfam" id="TIGR02226">
    <property type="entry name" value="two_anch"/>
    <property type="match status" value="1"/>
</dbReference>
<keyword evidence="1" id="KW-1133">Transmembrane helix</keyword>
<feature type="transmembrane region" description="Helical" evidence="1">
    <location>
        <begin position="626"/>
        <end position="646"/>
    </location>
</feature>
<keyword evidence="1" id="KW-0812">Transmembrane</keyword>
<evidence type="ECO:0000313" key="4">
    <source>
        <dbReference type="EMBL" id="XBO37674.1"/>
    </source>
</evidence>
<evidence type="ECO:0000259" key="3">
    <source>
        <dbReference type="Pfam" id="PF13709"/>
    </source>
</evidence>